<feature type="region of interest" description="Disordered" evidence="1">
    <location>
        <begin position="112"/>
        <end position="137"/>
    </location>
</feature>
<proteinExistence type="predicted"/>
<dbReference type="AlphaFoldDB" id="A0A2Z6Q9M3"/>
<dbReference type="EMBL" id="BEXD01000300">
    <property type="protein sequence ID" value="GBB86245.1"/>
    <property type="molecule type" value="Genomic_DNA"/>
</dbReference>
<accession>A0A2Z6Q9M3</accession>
<comment type="caution">
    <text evidence="2">The sequence shown here is derived from an EMBL/GenBank/DDBJ whole genome shotgun (WGS) entry which is preliminary data.</text>
</comment>
<keyword evidence="3" id="KW-1185">Reference proteome</keyword>
<evidence type="ECO:0000256" key="1">
    <source>
        <dbReference type="SAM" id="MobiDB-lite"/>
    </source>
</evidence>
<evidence type="ECO:0000313" key="2">
    <source>
        <dbReference type="EMBL" id="GBB86245.1"/>
    </source>
</evidence>
<sequence length="137" mass="15755">MKTGHRHYTVKALIDTSSRANKISKSLTDRLGKKYGRELSKSDSTEFRKRVKKLEQTVDWIGTYVEKQTGLEAGKELTDSSESSLAEEAYTIEELRESNSDNMPPIIIKRKIHNENKKSDNKTMKPRRNPIRACKNN</sequence>
<name>A0A2Z6Q9M3_9GLOM</name>
<organism evidence="2 3">
    <name type="scientific">Rhizophagus clarus</name>
    <dbReference type="NCBI Taxonomy" id="94130"/>
    <lineage>
        <taxon>Eukaryota</taxon>
        <taxon>Fungi</taxon>
        <taxon>Fungi incertae sedis</taxon>
        <taxon>Mucoromycota</taxon>
        <taxon>Glomeromycotina</taxon>
        <taxon>Glomeromycetes</taxon>
        <taxon>Glomerales</taxon>
        <taxon>Glomeraceae</taxon>
        <taxon>Rhizophagus</taxon>
    </lineage>
</organism>
<reference evidence="2 3" key="1">
    <citation type="submission" date="2017-11" db="EMBL/GenBank/DDBJ databases">
        <title>The genome of Rhizophagus clarus HR1 reveals common genetic basis of auxotrophy among arbuscular mycorrhizal fungi.</title>
        <authorList>
            <person name="Kobayashi Y."/>
        </authorList>
    </citation>
    <scope>NUCLEOTIDE SEQUENCE [LARGE SCALE GENOMIC DNA]</scope>
    <source>
        <strain evidence="2 3">HR1</strain>
    </source>
</reference>
<gene>
    <name evidence="2" type="ORF">RclHR1_12680011</name>
</gene>
<evidence type="ECO:0000313" key="3">
    <source>
        <dbReference type="Proteomes" id="UP000247702"/>
    </source>
</evidence>
<feature type="compositionally biased region" description="Basic and acidic residues" evidence="1">
    <location>
        <begin position="113"/>
        <end position="123"/>
    </location>
</feature>
<dbReference type="Proteomes" id="UP000247702">
    <property type="component" value="Unassembled WGS sequence"/>
</dbReference>
<protein>
    <submittedName>
        <fullName evidence="2">Uncharacterized protein</fullName>
    </submittedName>
</protein>